<keyword evidence="3 8" id="KW-0812">Transmembrane</keyword>
<evidence type="ECO:0000256" key="2">
    <source>
        <dbReference type="ARBA" id="ARBA00009780"/>
    </source>
</evidence>
<comment type="similarity">
    <text evidence="2 8">Belongs to the alkaline ceramidase family.</text>
</comment>
<keyword evidence="4 8" id="KW-0378">Hydrolase</keyword>
<comment type="cofactor">
    <cofactor evidence="7">
        <name>Zn(2+)</name>
        <dbReference type="ChEBI" id="CHEBI:29105"/>
    </cofactor>
</comment>
<dbReference type="GO" id="GO:0016811">
    <property type="term" value="F:hydrolase activity, acting on carbon-nitrogen (but not peptide) bonds, in linear amides"/>
    <property type="evidence" value="ECO:0007669"/>
    <property type="project" value="InterPro"/>
</dbReference>
<feature type="transmembrane region" description="Helical" evidence="8">
    <location>
        <begin position="130"/>
        <end position="151"/>
    </location>
</feature>
<evidence type="ECO:0000256" key="5">
    <source>
        <dbReference type="ARBA" id="ARBA00022989"/>
    </source>
</evidence>
<dbReference type="GO" id="GO:0046872">
    <property type="term" value="F:metal ion binding"/>
    <property type="evidence" value="ECO:0007669"/>
    <property type="project" value="UniProtKB-KW"/>
</dbReference>
<reference evidence="9 10" key="1">
    <citation type="journal article" date="2017" name="Curr. Biol.">
        <title>Genome architecture and evolution of a unichromosomal asexual nematode.</title>
        <authorList>
            <person name="Fradin H."/>
            <person name="Zegar C."/>
            <person name="Gutwein M."/>
            <person name="Lucas J."/>
            <person name="Kovtun M."/>
            <person name="Corcoran D."/>
            <person name="Baugh L.R."/>
            <person name="Kiontke K."/>
            <person name="Gunsalus K."/>
            <person name="Fitch D.H."/>
            <person name="Piano F."/>
        </authorList>
    </citation>
    <scope>NUCLEOTIDE SEQUENCE [LARGE SCALE GENOMIC DNA]</scope>
    <source>
        <strain evidence="9">PF1309</strain>
    </source>
</reference>
<comment type="function">
    <text evidence="8">Hydrolyzes the sphingolipid ceramide into sphingosine and free fatty acid.</text>
</comment>
<evidence type="ECO:0000256" key="1">
    <source>
        <dbReference type="ARBA" id="ARBA00004141"/>
    </source>
</evidence>
<evidence type="ECO:0000256" key="6">
    <source>
        <dbReference type="ARBA" id="ARBA00023136"/>
    </source>
</evidence>
<feature type="transmembrane region" description="Helical" evidence="8">
    <location>
        <begin position="157"/>
        <end position="178"/>
    </location>
</feature>
<dbReference type="STRING" id="2018661.A0A2A2L928"/>
<evidence type="ECO:0000256" key="7">
    <source>
        <dbReference type="PIRSR" id="PIRSR608901-2"/>
    </source>
</evidence>
<sequence>MRAPFLSEWFEYETGHAWCESAYKYQTHPYVAEFANTVTNLPIIVLPLVNLMLLKKYLKEVLRKKMNRLLIRGIILVATGVLSALCFWEPNLNAVALMLFSVPASFVIIYEGRHCALPEVETFPKRSLTLWGIGFGCWFADRLFCDFWLWIGTPYLHALFHLLAGLAGYTVFVMFSIIDIEARAKEHRFTAAVKYFPSKSSSIFAFPYISLKERYA</sequence>
<evidence type="ECO:0000256" key="4">
    <source>
        <dbReference type="ARBA" id="ARBA00022801"/>
    </source>
</evidence>
<proteinExistence type="inferred from homology"/>
<dbReference type="GO" id="GO:0016020">
    <property type="term" value="C:membrane"/>
    <property type="evidence" value="ECO:0007669"/>
    <property type="project" value="UniProtKB-SubCell"/>
</dbReference>
<dbReference type="GO" id="GO:0046514">
    <property type="term" value="P:ceramide catabolic process"/>
    <property type="evidence" value="ECO:0007669"/>
    <property type="project" value="TreeGrafter"/>
</dbReference>
<dbReference type="Proteomes" id="UP000218231">
    <property type="component" value="Unassembled WGS sequence"/>
</dbReference>
<evidence type="ECO:0000256" key="8">
    <source>
        <dbReference type="RuleBase" id="RU364079"/>
    </source>
</evidence>
<dbReference type="PANTHER" id="PTHR46139:SF3">
    <property type="entry name" value="ALKALINE CERAMIDASE"/>
    <property type="match status" value="1"/>
</dbReference>
<comment type="subcellular location">
    <subcellularLocation>
        <location evidence="1">Membrane</location>
        <topology evidence="1">Multi-pass membrane protein</topology>
    </subcellularLocation>
</comment>
<dbReference type="EC" id="3.5.1.-" evidence="8"/>
<dbReference type="Pfam" id="PF05875">
    <property type="entry name" value="Ceramidase"/>
    <property type="match status" value="1"/>
</dbReference>
<feature type="binding site" evidence="7">
    <location>
        <position position="161"/>
    </location>
    <ligand>
        <name>Zn(2+)</name>
        <dbReference type="ChEBI" id="CHEBI:29105"/>
        <note>catalytic</note>
    </ligand>
</feature>
<evidence type="ECO:0000313" key="10">
    <source>
        <dbReference type="Proteomes" id="UP000218231"/>
    </source>
</evidence>
<accession>A0A2A2L928</accession>
<comment type="caution">
    <text evidence="8">Lacks conserved residue(s) required for the propagation of feature annotation.</text>
</comment>
<keyword evidence="8" id="KW-0443">Lipid metabolism</keyword>
<name>A0A2A2L928_9BILA</name>
<dbReference type="OrthoDB" id="187171at2759"/>
<dbReference type="AlphaFoldDB" id="A0A2A2L928"/>
<keyword evidence="7" id="KW-0862">Zinc</keyword>
<dbReference type="InterPro" id="IPR008901">
    <property type="entry name" value="ACER"/>
</dbReference>
<evidence type="ECO:0000256" key="3">
    <source>
        <dbReference type="ARBA" id="ARBA00022692"/>
    </source>
</evidence>
<feature type="transmembrane region" description="Helical" evidence="8">
    <location>
        <begin position="69"/>
        <end position="88"/>
    </location>
</feature>
<dbReference type="PANTHER" id="PTHR46139">
    <property type="entry name" value="ALKALINE CERAMIDASE"/>
    <property type="match status" value="1"/>
</dbReference>
<keyword evidence="5 8" id="KW-1133">Transmembrane helix</keyword>
<keyword evidence="10" id="KW-1185">Reference proteome</keyword>
<keyword evidence="7" id="KW-0479">Metal-binding</keyword>
<feature type="transmembrane region" description="Helical" evidence="8">
    <location>
        <begin position="38"/>
        <end position="57"/>
    </location>
</feature>
<comment type="caution">
    <text evidence="9">The sequence shown here is derived from an EMBL/GenBank/DDBJ whole genome shotgun (WGS) entry which is preliminary data.</text>
</comment>
<organism evidence="9 10">
    <name type="scientific">Diploscapter pachys</name>
    <dbReference type="NCBI Taxonomy" id="2018661"/>
    <lineage>
        <taxon>Eukaryota</taxon>
        <taxon>Metazoa</taxon>
        <taxon>Ecdysozoa</taxon>
        <taxon>Nematoda</taxon>
        <taxon>Chromadorea</taxon>
        <taxon>Rhabditida</taxon>
        <taxon>Rhabditina</taxon>
        <taxon>Rhabditomorpha</taxon>
        <taxon>Rhabditoidea</taxon>
        <taxon>Rhabditidae</taxon>
        <taxon>Diploscapter</taxon>
    </lineage>
</organism>
<evidence type="ECO:0000313" key="9">
    <source>
        <dbReference type="EMBL" id="PAV82663.1"/>
    </source>
</evidence>
<dbReference type="EMBL" id="LIAE01007036">
    <property type="protein sequence ID" value="PAV82663.1"/>
    <property type="molecule type" value="Genomic_DNA"/>
</dbReference>
<keyword evidence="6 8" id="KW-0472">Membrane</keyword>
<feature type="transmembrane region" description="Helical" evidence="8">
    <location>
        <begin position="94"/>
        <end position="110"/>
    </location>
</feature>
<protein>
    <recommendedName>
        <fullName evidence="8">Alkaline ceramidase</fullName>
        <ecNumber evidence="8">3.5.1.-</ecNumber>
    </recommendedName>
</protein>
<gene>
    <name evidence="9" type="ORF">WR25_05878</name>
</gene>
<feature type="binding site" evidence="7">
    <location>
        <position position="157"/>
    </location>
    <ligand>
        <name>Zn(2+)</name>
        <dbReference type="ChEBI" id="CHEBI:29105"/>
        <note>catalytic</note>
    </ligand>
</feature>